<keyword evidence="12" id="KW-1185">Reference proteome</keyword>
<evidence type="ECO:0000256" key="1">
    <source>
        <dbReference type="ARBA" id="ARBA00004651"/>
    </source>
</evidence>
<evidence type="ECO:0000256" key="7">
    <source>
        <dbReference type="ARBA" id="ARBA00023065"/>
    </source>
</evidence>
<evidence type="ECO:0000256" key="4">
    <source>
        <dbReference type="ARBA" id="ARBA00022475"/>
    </source>
</evidence>
<keyword evidence="6 10" id="KW-1133">Transmembrane helix</keyword>
<keyword evidence="5 10" id="KW-0812">Transmembrane</keyword>
<organism evidence="11 12">
    <name type="scientific">Isoptericola haloaureus</name>
    <dbReference type="NCBI Taxonomy" id="1542902"/>
    <lineage>
        <taxon>Bacteria</taxon>
        <taxon>Bacillati</taxon>
        <taxon>Actinomycetota</taxon>
        <taxon>Actinomycetes</taxon>
        <taxon>Micrococcales</taxon>
        <taxon>Promicromonosporaceae</taxon>
        <taxon>Isoptericola</taxon>
    </lineage>
</organism>
<comment type="similarity">
    <text evidence="2 10">Belongs to the MscL family.</text>
</comment>
<dbReference type="Proteomes" id="UP001310387">
    <property type="component" value="Unassembled WGS sequence"/>
</dbReference>
<comment type="function">
    <text evidence="10">Channel that opens in response to stretch forces in the membrane lipid bilayer. May participate in the regulation of osmotic pressure changes within the cell.</text>
</comment>
<protein>
    <recommendedName>
        <fullName evidence="10">Large-conductance mechanosensitive channel</fullName>
    </recommendedName>
</protein>
<comment type="subunit">
    <text evidence="10">Homopentamer.</text>
</comment>
<dbReference type="InterPro" id="IPR019823">
    <property type="entry name" value="Mechanosensitive_channel_CS"/>
</dbReference>
<dbReference type="InterPro" id="IPR001185">
    <property type="entry name" value="MS_channel"/>
</dbReference>
<comment type="subcellular location">
    <subcellularLocation>
        <location evidence="1 10">Cell membrane</location>
        <topology evidence="1 10">Multi-pass membrane protein</topology>
    </subcellularLocation>
</comment>
<dbReference type="PROSITE" id="PS01327">
    <property type="entry name" value="MSCL"/>
    <property type="match status" value="1"/>
</dbReference>
<keyword evidence="3 10" id="KW-0813">Transport</keyword>
<dbReference type="Pfam" id="PF01741">
    <property type="entry name" value="MscL"/>
    <property type="match status" value="1"/>
</dbReference>
<feature type="transmembrane region" description="Helical" evidence="10">
    <location>
        <begin position="21"/>
        <end position="47"/>
    </location>
</feature>
<evidence type="ECO:0000256" key="6">
    <source>
        <dbReference type="ARBA" id="ARBA00022989"/>
    </source>
</evidence>
<keyword evidence="4 10" id="KW-1003">Cell membrane</keyword>
<reference evidence="11" key="1">
    <citation type="journal article" date="2024" name="Antonie Van Leeuwenhoek">
        <title>Isoptericola haloaureus sp. nov., a dimorphic actinobacterium isolated from mangrove sediments of southeast India, implicating biosaline agricultural significance through nitrogen fixation and salt tolerance genes.</title>
        <authorList>
            <person name="Prathaban M."/>
            <person name="Prathiviraj R."/>
            <person name="Ravichandran M."/>
            <person name="Natarajan S.D."/>
            <person name="Sobanaa M."/>
            <person name="Hari Krishna Kumar S."/>
            <person name="Chandrasekar V."/>
            <person name="Selvin J."/>
        </authorList>
    </citation>
    <scope>NUCLEOTIDE SEQUENCE</scope>
    <source>
        <strain evidence="11">MP1014</strain>
    </source>
</reference>
<accession>A0ABU7Z4F6</accession>
<dbReference type="SUPFAM" id="SSF81330">
    <property type="entry name" value="Gated mechanosensitive channel"/>
    <property type="match status" value="1"/>
</dbReference>
<evidence type="ECO:0000313" key="11">
    <source>
        <dbReference type="EMBL" id="MEG3614370.1"/>
    </source>
</evidence>
<keyword evidence="9 10" id="KW-0407">Ion channel</keyword>
<evidence type="ECO:0000256" key="2">
    <source>
        <dbReference type="ARBA" id="ARBA00007254"/>
    </source>
</evidence>
<evidence type="ECO:0000256" key="3">
    <source>
        <dbReference type="ARBA" id="ARBA00022448"/>
    </source>
</evidence>
<evidence type="ECO:0000256" key="8">
    <source>
        <dbReference type="ARBA" id="ARBA00023136"/>
    </source>
</evidence>
<dbReference type="HAMAP" id="MF_00115">
    <property type="entry name" value="MscL"/>
    <property type="match status" value="1"/>
</dbReference>
<dbReference type="PANTHER" id="PTHR30266:SF2">
    <property type="entry name" value="LARGE-CONDUCTANCE MECHANOSENSITIVE CHANNEL"/>
    <property type="match status" value="1"/>
</dbReference>
<dbReference type="Gene3D" id="1.10.1200.120">
    <property type="entry name" value="Large-conductance mechanosensitive channel, MscL, domain 1"/>
    <property type="match status" value="1"/>
</dbReference>
<evidence type="ECO:0000256" key="10">
    <source>
        <dbReference type="HAMAP-Rule" id="MF_00115"/>
    </source>
</evidence>
<dbReference type="InterPro" id="IPR036019">
    <property type="entry name" value="MscL_channel"/>
</dbReference>
<evidence type="ECO:0000313" key="12">
    <source>
        <dbReference type="Proteomes" id="UP001310387"/>
    </source>
</evidence>
<dbReference type="InterPro" id="IPR037673">
    <property type="entry name" value="MSC/AndL"/>
</dbReference>
<dbReference type="RefSeq" id="WP_332901173.1">
    <property type="nucleotide sequence ID" value="NZ_JBAGLP010000110.1"/>
</dbReference>
<name>A0ABU7Z4F6_9MICO</name>
<proteinExistence type="inferred from homology"/>
<feature type="transmembrane region" description="Helical" evidence="10">
    <location>
        <begin position="67"/>
        <end position="89"/>
    </location>
</feature>
<comment type="caution">
    <text evidence="11">The sequence shown here is derived from an EMBL/GenBank/DDBJ whole genome shotgun (WGS) entry which is preliminary data.</text>
</comment>
<sequence>MLTGFKQFIMRGNVIDLAVGIVIGGAFATVIAGLNDGILLPLIAAVFGEPDLTQVGTFMINGAQFSIGLFLDAVLNFLVVAAGLYFFVVMPMNKLAERRARGQEPEPAPVPDPDIVLLTEIRDLLSARRH</sequence>
<evidence type="ECO:0000256" key="9">
    <source>
        <dbReference type="ARBA" id="ARBA00023303"/>
    </source>
</evidence>
<reference evidence="11" key="2">
    <citation type="submission" date="2024-02" db="EMBL/GenBank/DDBJ databases">
        <authorList>
            <person name="Prathaban M."/>
            <person name="Mythili R."/>
            <person name="Sharmila Devi N."/>
            <person name="Sobanaa M."/>
            <person name="Prathiviraj R."/>
            <person name="Selvin J."/>
        </authorList>
    </citation>
    <scope>NUCLEOTIDE SEQUENCE</scope>
    <source>
        <strain evidence="11">MP1014</strain>
    </source>
</reference>
<keyword evidence="7 10" id="KW-0406">Ion transport</keyword>
<dbReference type="PRINTS" id="PR01264">
    <property type="entry name" value="MECHCHANNEL"/>
</dbReference>
<dbReference type="NCBIfam" id="TIGR00220">
    <property type="entry name" value="mscL"/>
    <property type="match status" value="1"/>
</dbReference>
<dbReference type="PANTHER" id="PTHR30266">
    <property type="entry name" value="MECHANOSENSITIVE CHANNEL MSCL"/>
    <property type="match status" value="1"/>
</dbReference>
<dbReference type="EMBL" id="JBAGLP010000110">
    <property type="protein sequence ID" value="MEG3614370.1"/>
    <property type="molecule type" value="Genomic_DNA"/>
</dbReference>
<keyword evidence="8 10" id="KW-0472">Membrane</keyword>
<gene>
    <name evidence="10 11" type="primary">mscL</name>
    <name evidence="11" type="ORF">V5O49_04450</name>
</gene>
<evidence type="ECO:0000256" key="5">
    <source>
        <dbReference type="ARBA" id="ARBA00022692"/>
    </source>
</evidence>